<dbReference type="InterPro" id="IPR029058">
    <property type="entry name" value="AB_hydrolase_fold"/>
</dbReference>
<dbReference type="EMBL" id="SLUM01000008">
    <property type="protein sequence ID" value="TCL58166.1"/>
    <property type="molecule type" value="Genomic_DNA"/>
</dbReference>
<dbReference type="Pfam" id="PF00756">
    <property type="entry name" value="Esterase"/>
    <property type="match status" value="1"/>
</dbReference>
<accession>A0A4R1QYW5</accession>
<dbReference type="PROSITE" id="PS51257">
    <property type="entry name" value="PROKAR_LIPOPROTEIN"/>
    <property type="match status" value="1"/>
</dbReference>
<dbReference type="PANTHER" id="PTHR48098">
    <property type="entry name" value="ENTEROCHELIN ESTERASE-RELATED"/>
    <property type="match status" value="1"/>
</dbReference>
<dbReference type="STRING" id="1650663.GCA_001486665_01495"/>
<dbReference type="InterPro" id="IPR000801">
    <property type="entry name" value="Esterase-like"/>
</dbReference>
<organism evidence="2 3">
    <name type="scientific">Allofournierella massiliensis</name>
    <dbReference type="NCBI Taxonomy" id="1650663"/>
    <lineage>
        <taxon>Bacteria</taxon>
        <taxon>Bacillati</taxon>
        <taxon>Bacillota</taxon>
        <taxon>Clostridia</taxon>
        <taxon>Eubacteriales</taxon>
        <taxon>Oscillospiraceae</taxon>
        <taxon>Allofournierella</taxon>
    </lineage>
</organism>
<keyword evidence="1" id="KW-0732">Signal</keyword>
<feature type="signal peptide" evidence="1">
    <location>
        <begin position="1"/>
        <end position="21"/>
    </location>
</feature>
<name>A0A4R1QYW5_9FIRM</name>
<dbReference type="Gene3D" id="3.40.50.1820">
    <property type="entry name" value="alpha/beta hydrolase"/>
    <property type="match status" value="1"/>
</dbReference>
<dbReference type="SUPFAM" id="SSF53474">
    <property type="entry name" value="alpha/beta-Hydrolases"/>
    <property type="match status" value="1"/>
</dbReference>
<feature type="chain" id="PRO_5038729656" evidence="1">
    <location>
        <begin position="22"/>
        <end position="358"/>
    </location>
</feature>
<dbReference type="InterPro" id="IPR050583">
    <property type="entry name" value="Mycobacterial_A85_antigen"/>
</dbReference>
<evidence type="ECO:0000313" key="3">
    <source>
        <dbReference type="Proteomes" id="UP000295184"/>
    </source>
</evidence>
<protein>
    <submittedName>
        <fullName evidence="2">Enterochelin esterase-like enzyme</fullName>
    </submittedName>
</protein>
<proteinExistence type="predicted"/>
<sequence>MKQRIAALLCACGLLLTGCGAQQEQPAPTAQPSPTAQPVIQDYPWEFAWQEGDIEALKTPCERQGTVVTVEYDTPAYAVNDLLGKDETLHKRLRVYLPYGYDESRQYNVLYLLHGTKYPGDGEMEEYWLDQWGEQTLPVLDNMIDQGLCEPVIVVTPTYYSRVEGCPLGSEQVEKLARRLDDRYISGQGKGDDREQNIWPQYFGQELRNNIIPAVEGKFSTYAGGDTGEESLIASREHRAFAGLSRGSMTVCRSGLTQNADIIAWFGSYSGAWQEFDAMKEALEGEFAAYPIRFWYNGNGVGDFALPNHEEFRDLTLEQMGDRFVDGENYAFVTLTDGAHRYESWIADLYNSLLVFFR</sequence>
<dbReference type="AlphaFoldDB" id="A0A4R1QYW5"/>
<reference evidence="2 3" key="1">
    <citation type="submission" date="2019-03" db="EMBL/GenBank/DDBJ databases">
        <title>Genomic Encyclopedia of Type Strains, Phase IV (KMG-IV): sequencing the most valuable type-strain genomes for metagenomic binning, comparative biology and taxonomic classification.</title>
        <authorList>
            <person name="Goeker M."/>
        </authorList>
    </citation>
    <scope>NUCLEOTIDE SEQUENCE [LARGE SCALE GENOMIC DNA]</scope>
    <source>
        <strain evidence="2 3">DSM 100451</strain>
    </source>
</reference>
<gene>
    <name evidence="2" type="ORF">EDD77_10833</name>
</gene>
<dbReference type="RefSeq" id="WP_058963936.1">
    <property type="nucleotide sequence ID" value="NZ_CABKVM010000016.1"/>
</dbReference>
<evidence type="ECO:0000313" key="2">
    <source>
        <dbReference type="EMBL" id="TCL58166.1"/>
    </source>
</evidence>
<dbReference type="Proteomes" id="UP000295184">
    <property type="component" value="Unassembled WGS sequence"/>
</dbReference>
<evidence type="ECO:0000256" key="1">
    <source>
        <dbReference type="SAM" id="SignalP"/>
    </source>
</evidence>
<dbReference type="PANTHER" id="PTHR48098:SF1">
    <property type="entry name" value="DIACYLGLYCEROL ACYLTRANSFERASE_MYCOLYLTRANSFERASE AG85A"/>
    <property type="match status" value="1"/>
</dbReference>
<dbReference type="OrthoDB" id="9777383at2"/>
<comment type="caution">
    <text evidence="2">The sequence shown here is derived from an EMBL/GenBank/DDBJ whole genome shotgun (WGS) entry which is preliminary data.</text>
</comment>
<dbReference type="GO" id="GO:0016747">
    <property type="term" value="F:acyltransferase activity, transferring groups other than amino-acyl groups"/>
    <property type="evidence" value="ECO:0007669"/>
    <property type="project" value="TreeGrafter"/>
</dbReference>